<evidence type="ECO:0000256" key="3">
    <source>
        <dbReference type="ARBA" id="ARBA00022603"/>
    </source>
</evidence>
<evidence type="ECO:0000256" key="2">
    <source>
        <dbReference type="ARBA" id="ARBA00005891"/>
    </source>
</evidence>
<evidence type="ECO:0000256" key="5">
    <source>
        <dbReference type="ARBA" id="ARBA00023128"/>
    </source>
</evidence>
<dbReference type="InterPro" id="IPR003788">
    <property type="entry name" value="NDUFAF7"/>
</dbReference>
<organism evidence="8 9">
    <name type="scientific">Micromonas commoda (strain RCC299 / NOUM17 / CCMP2709)</name>
    <name type="common">Picoplanktonic green alga</name>
    <dbReference type="NCBI Taxonomy" id="296587"/>
    <lineage>
        <taxon>Eukaryota</taxon>
        <taxon>Viridiplantae</taxon>
        <taxon>Chlorophyta</taxon>
        <taxon>Mamiellophyceae</taxon>
        <taxon>Mamiellales</taxon>
        <taxon>Mamiellaceae</taxon>
        <taxon>Micromonas</taxon>
    </lineage>
</organism>
<dbReference type="Pfam" id="PF02636">
    <property type="entry name" value="Methyltransf_28"/>
    <property type="match status" value="1"/>
</dbReference>
<keyword evidence="9" id="KW-1185">Reference proteome</keyword>
<evidence type="ECO:0000313" key="9">
    <source>
        <dbReference type="Proteomes" id="UP000002009"/>
    </source>
</evidence>
<dbReference type="eggNOG" id="ENOG502QRKD">
    <property type="taxonomic scope" value="Eukaryota"/>
</dbReference>
<dbReference type="FunCoup" id="C1FEU1">
    <property type="interactions" value="659"/>
</dbReference>
<name>C1FEU1_MICCC</name>
<dbReference type="Proteomes" id="UP000002009">
    <property type="component" value="Chromosome 1"/>
</dbReference>
<sequence length="429" mass="48172">MRVPTDGWLLRDFLHQALYNRDDGYFANASSPPVGAMSRPIPFQALLGQEDYARTLARRYDALASQWLTPVEIFKPHYARAVARHILRAHKAELDAPLDDDERRRRRVGKTPPLRIYELGGGTGTCAAGILAHIRDDDPTVFASTEYVGVEISPALAKMQRETVRRELGDDVHIRRDALDAGRWGPVDDDACFVVALEVLDNLPHDRVMLLRDDTRTTMTRVFARRRGDDNAVDGFEQREEPLRDPLISRALEAIGDEDESFSFGFTVKAMADRWIRGARDWNARFVPTGALALLETLHERRPRHRLIAADFDSLPNVRVPGINAPLVATQSPGGRTKDLPTYLQRVGACDVFFPTNFDHLARLDAFARSRTGGTKRLENGSSRRPRPSAEVVTTREFMRRHADLGATATGSGYNPLTQDFANTKFFLS</sequence>
<reference evidence="8 9" key="1">
    <citation type="journal article" date="2009" name="Science">
        <title>Green evolution and dynamic adaptations revealed by genomes of the marine picoeukaryotes Micromonas.</title>
        <authorList>
            <person name="Worden A.Z."/>
            <person name="Lee J.H."/>
            <person name="Mock T."/>
            <person name="Rouze P."/>
            <person name="Simmons M.P."/>
            <person name="Aerts A.L."/>
            <person name="Allen A.E."/>
            <person name="Cuvelier M.L."/>
            <person name="Derelle E."/>
            <person name="Everett M.V."/>
            <person name="Foulon E."/>
            <person name="Grimwood J."/>
            <person name="Gundlach H."/>
            <person name="Henrissat B."/>
            <person name="Napoli C."/>
            <person name="McDonald S.M."/>
            <person name="Parker M.S."/>
            <person name="Rombauts S."/>
            <person name="Salamov A."/>
            <person name="Von Dassow P."/>
            <person name="Badger J.H."/>
            <person name="Coutinho P.M."/>
            <person name="Demir E."/>
            <person name="Dubchak I."/>
            <person name="Gentemann C."/>
            <person name="Eikrem W."/>
            <person name="Gready J.E."/>
            <person name="John U."/>
            <person name="Lanier W."/>
            <person name="Lindquist E.A."/>
            <person name="Lucas S."/>
            <person name="Mayer K.F."/>
            <person name="Moreau H."/>
            <person name="Not F."/>
            <person name="Otillar R."/>
            <person name="Panaud O."/>
            <person name="Pangilinan J."/>
            <person name="Paulsen I."/>
            <person name="Piegu B."/>
            <person name="Poliakov A."/>
            <person name="Robbens S."/>
            <person name="Schmutz J."/>
            <person name="Toulza E."/>
            <person name="Wyss T."/>
            <person name="Zelensky A."/>
            <person name="Zhou K."/>
            <person name="Armbrust E.V."/>
            <person name="Bhattacharya D."/>
            <person name="Goodenough U.W."/>
            <person name="Van de Peer Y."/>
            <person name="Grigoriev I.V."/>
        </authorList>
    </citation>
    <scope>NUCLEOTIDE SEQUENCE [LARGE SCALE GENOMIC DNA]</scope>
    <source>
        <strain evidence="9">RCC299 / NOUM17</strain>
    </source>
</reference>
<dbReference type="GO" id="GO:0032259">
    <property type="term" value="P:methylation"/>
    <property type="evidence" value="ECO:0007669"/>
    <property type="project" value="UniProtKB-KW"/>
</dbReference>
<proteinExistence type="inferred from homology"/>
<dbReference type="KEGG" id="mis:MICPUN_78155"/>
<protein>
    <recommendedName>
        <fullName evidence="7">Protein arginine methyltransferase NDUFAF7</fullName>
        <ecNumber evidence="7">2.1.1.320</ecNumber>
    </recommendedName>
</protein>
<dbReference type="PANTHER" id="PTHR12049">
    <property type="entry name" value="PROTEIN ARGININE METHYLTRANSFERASE NDUFAF7, MITOCHONDRIAL"/>
    <property type="match status" value="1"/>
</dbReference>
<dbReference type="InterPro" id="IPR029063">
    <property type="entry name" value="SAM-dependent_MTases_sf"/>
</dbReference>
<evidence type="ECO:0000256" key="1">
    <source>
        <dbReference type="ARBA" id="ARBA00004173"/>
    </source>
</evidence>
<dbReference type="STRING" id="296587.C1FEU1"/>
<comment type="similarity">
    <text evidence="2 7">Belongs to the NDUFAF7 family.</text>
</comment>
<dbReference type="InParanoid" id="C1FEU1"/>
<comment type="function">
    <text evidence="7">Arginine methyltransferase involved in the assembly or stability of mitochondrial NADH:ubiquinone oxidoreductase complex (complex I).</text>
</comment>
<dbReference type="GeneID" id="8250675"/>
<dbReference type="OMA" id="LPFAPNM"/>
<gene>
    <name evidence="8" type="ORF">MICPUN_78155</name>
</gene>
<keyword evidence="5 7" id="KW-0496">Mitochondrion</keyword>
<dbReference type="OrthoDB" id="17415at2759"/>
<evidence type="ECO:0000256" key="7">
    <source>
        <dbReference type="RuleBase" id="RU364114"/>
    </source>
</evidence>
<dbReference type="InterPro" id="IPR038375">
    <property type="entry name" value="NDUFAF7_sf"/>
</dbReference>
<dbReference type="PANTHER" id="PTHR12049:SF5">
    <property type="entry name" value="PROTEIN ARGININE METHYLTRANSFERASE NDUFAF7 HOMOLOG, MITOCHONDRIAL"/>
    <property type="match status" value="1"/>
</dbReference>
<evidence type="ECO:0000256" key="4">
    <source>
        <dbReference type="ARBA" id="ARBA00022679"/>
    </source>
</evidence>
<dbReference type="GO" id="GO:0005739">
    <property type="term" value="C:mitochondrion"/>
    <property type="evidence" value="ECO:0007669"/>
    <property type="project" value="UniProtKB-SubCell"/>
</dbReference>
<comment type="subcellular location">
    <subcellularLocation>
        <location evidence="1 7">Mitochondrion</location>
    </subcellularLocation>
</comment>
<dbReference type="SUPFAM" id="SSF53335">
    <property type="entry name" value="S-adenosyl-L-methionine-dependent methyltransferases"/>
    <property type="match status" value="1"/>
</dbReference>
<keyword evidence="4 7" id="KW-0808">Transferase</keyword>
<dbReference type="GO" id="GO:0035243">
    <property type="term" value="F:protein-arginine omega-N symmetric methyltransferase activity"/>
    <property type="evidence" value="ECO:0007669"/>
    <property type="project" value="UniProtKB-EC"/>
</dbReference>
<dbReference type="Gene3D" id="3.40.50.12710">
    <property type="match status" value="1"/>
</dbReference>
<accession>C1FEU1</accession>
<keyword evidence="3 7" id="KW-0489">Methyltransferase</keyword>
<dbReference type="EC" id="2.1.1.320" evidence="7"/>
<comment type="catalytic activity">
    <reaction evidence="6 7">
        <text>L-arginyl-[protein] + 2 S-adenosyl-L-methionine = N(omega),N(omega)'-dimethyl-L-arginyl-[protein] + 2 S-adenosyl-L-homocysteine + 2 H(+)</text>
        <dbReference type="Rhea" id="RHEA:48108"/>
        <dbReference type="Rhea" id="RHEA-COMP:10532"/>
        <dbReference type="Rhea" id="RHEA-COMP:11992"/>
        <dbReference type="ChEBI" id="CHEBI:15378"/>
        <dbReference type="ChEBI" id="CHEBI:29965"/>
        <dbReference type="ChEBI" id="CHEBI:57856"/>
        <dbReference type="ChEBI" id="CHEBI:59789"/>
        <dbReference type="ChEBI" id="CHEBI:88221"/>
        <dbReference type="EC" id="2.1.1.320"/>
    </reaction>
</comment>
<dbReference type="AlphaFoldDB" id="C1FEU1"/>
<dbReference type="EMBL" id="CP001574">
    <property type="protein sequence ID" value="ACO68632.1"/>
    <property type="molecule type" value="Genomic_DNA"/>
</dbReference>
<evidence type="ECO:0000313" key="8">
    <source>
        <dbReference type="EMBL" id="ACO68632.1"/>
    </source>
</evidence>
<evidence type="ECO:0000256" key="6">
    <source>
        <dbReference type="ARBA" id="ARBA00048612"/>
    </source>
</evidence>
<dbReference type="RefSeq" id="XP_002507374.1">
    <property type="nucleotide sequence ID" value="XM_002507328.1"/>
</dbReference>